<sequence>MKTFIFTDKERQTIKNHLKGEPVDPNLWGVLKHRIKKHNPGIQADIDLMMKVLTSIQKVEEKETK</sequence>
<dbReference type="EMBL" id="MT143855">
    <property type="protein sequence ID" value="QJB03663.1"/>
    <property type="molecule type" value="Genomic_DNA"/>
</dbReference>
<protein>
    <submittedName>
        <fullName evidence="1">Uncharacterized protein</fullName>
    </submittedName>
</protein>
<evidence type="ECO:0000313" key="1">
    <source>
        <dbReference type="EMBL" id="QJB03663.1"/>
    </source>
</evidence>
<accession>A0A6M3MDH5</accession>
<name>A0A6M3MDH5_9ZZZZ</name>
<dbReference type="AlphaFoldDB" id="A0A6M3MDH5"/>
<organism evidence="1">
    <name type="scientific">viral metagenome</name>
    <dbReference type="NCBI Taxonomy" id="1070528"/>
    <lineage>
        <taxon>unclassified sequences</taxon>
        <taxon>metagenomes</taxon>
        <taxon>organismal metagenomes</taxon>
    </lineage>
</organism>
<gene>
    <name evidence="1" type="ORF">MM171B00591_0023</name>
</gene>
<proteinExistence type="predicted"/>
<reference evidence="1" key="1">
    <citation type="submission" date="2020-03" db="EMBL/GenBank/DDBJ databases">
        <title>The deep terrestrial virosphere.</title>
        <authorList>
            <person name="Holmfeldt K."/>
            <person name="Nilsson E."/>
            <person name="Simone D."/>
            <person name="Lopez-Fernandez M."/>
            <person name="Wu X."/>
            <person name="de Brujin I."/>
            <person name="Lundin D."/>
            <person name="Andersson A."/>
            <person name="Bertilsson S."/>
            <person name="Dopson M."/>
        </authorList>
    </citation>
    <scope>NUCLEOTIDE SEQUENCE</scope>
    <source>
        <strain evidence="1">MM171B00591</strain>
    </source>
</reference>